<evidence type="ECO:0000256" key="1">
    <source>
        <dbReference type="ARBA" id="ARBA00007162"/>
    </source>
</evidence>
<comment type="caution">
    <text evidence="4">The sequence shown here is derived from an EMBL/GenBank/DDBJ whole genome shotgun (WGS) entry which is preliminary data.</text>
</comment>
<protein>
    <submittedName>
        <fullName evidence="4">Phosphonate ABC transporter substrate-binding protein</fullName>
    </submittedName>
</protein>
<feature type="signal peptide" evidence="3">
    <location>
        <begin position="1"/>
        <end position="19"/>
    </location>
</feature>
<dbReference type="Proteomes" id="UP001424441">
    <property type="component" value="Unassembled WGS sequence"/>
</dbReference>
<evidence type="ECO:0000256" key="2">
    <source>
        <dbReference type="ARBA" id="ARBA00022729"/>
    </source>
</evidence>
<comment type="similarity">
    <text evidence="1">Belongs to the phosphate/phosphite/phosphonate binding protein family.</text>
</comment>
<reference evidence="4 5" key="1">
    <citation type="journal article" date="2019" name="Int. J. Syst. Evol. Microbiol.">
        <title>The Global Catalogue of Microorganisms (GCM) 10K type strain sequencing project: providing services to taxonomists for standard genome sequencing and annotation.</title>
        <authorList>
            <consortium name="The Broad Institute Genomics Platform"/>
            <consortium name="The Broad Institute Genome Sequencing Center for Infectious Disease"/>
            <person name="Wu L."/>
            <person name="Ma J."/>
        </authorList>
    </citation>
    <scope>NUCLEOTIDE SEQUENCE [LARGE SCALE GENOMIC DNA]</scope>
    <source>
        <strain evidence="4 5">JCM 15115</strain>
    </source>
</reference>
<name>A0ABN1G6H7_9HYPH</name>
<organism evidence="4 5">
    <name type="scientific">Paenochrobactrum glaciei</name>
    <dbReference type="NCBI Taxonomy" id="486407"/>
    <lineage>
        <taxon>Bacteria</taxon>
        <taxon>Pseudomonadati</taxon>
        <taxon>Pseudomonadota</taxon>
        <taxon>Alphaproteobacteria</taxon>
        <taxon>Hyphomicrobiales</taxon>
        <taxon>Brucellaceae</taxon>
        <taxon>Paenochrobactrum</taxon>
    </lineage>
</organism>
<dbReference type="SUPFAM" id="SSF53850">
    <property type="entry name" value="Periplasmic binding protein-like II"/>
    <property type="match status" value="1"/>
</dbReference>
<gene>
    <name evidence="4" type="primary">phnD_1</name>
    <name evidence="4" type="ORF">GCM10008943_20580</name>
</gene>
<dbReference type="InterPro" id="IPR017797">
    <property type="entry name" value="Phosphnate-bd"/>
</dbReference>
<evidence type="ECO:0000313" key="4">
    <source>
        <dbReference type="EMBL" id="GAA0604892.1"/>
    </source>
</evidence>
<keyword evidence="2 3" id="KW-0732">Signal</keyword>
<dbReference type="PANTHER" id="PTHR35841">
    <property type="entry name" value="PHOSPHONATES-BINDING PERIPLASMIC PROTEIN"/>
    <property type="match status" value="1"/>
</dbReference>
<feature type="chain" id="PRO_5047164616" evidence="3">
    <location>
        <begin position="20"/>
        <end position="302"/>
    </location>
</feature>
<dbReference type="Gene3D" id="3.40.190.10">
    <property type="entry name" value="Periplasmic binding protein-like II"/>
    <property type="match status" value="2"/>
</dbReference>
<evidence type="ECO:0000313" key="5">
    <source>
        <dbReference type="Proteomes" id="UP001424441"/>
    </source>
</evidence>
<dbReference type="NCBIfam" id="TIGR03431">
    <property type="entry name" value="PhnD"/>
    <property type="match status" value="1"/>
</dbReference>
<dbReference type="RefSeq" id="WP_343805163.1">
    <property type="nucleotide sequence ID" value="NZ_BAAADE010000003.1"/>
</dbReference>
<dbReference type="CDD" id="cd01071">
    <property type="entry name" value="PBP2_PhnD_like"/>
    <property type="match status" value="1"/>
</dbReference>
<dbReference type="InterPro" id="IPR005770">
    <property type="entry name" value="PhnD"/>
</dbReference>
<accession>A0ABN1G6H7</accession>
<keyword evidence="5" id="KW-1185">Reference proteome</keyword>
<dbReference type="EMBL" id="BAAADE010000003">
    <property type="protein sequence ID" value="GAA0604892.1"/>
    <property type="molecule type" value="Genomic_DNA"/>
</dbReference>
<evidence type="ECO:0000256" key="3">
    <source>
        <dbReference type="SAM" id="SignalP"/>
    </source>
</evidence>
<proteinExistence type="inferred from homology"/>
<dbReference type="Pfam" id="PF12974">
    <property type="entry name" value="Phosphonate-bd"/>
    <property type="match status" value="1"/>
</dbReference>
<dbReference type="NCBIfam" id="TIGR01098">
    <property type="entry name" value="3A0109s03R"/>
    <property type="match status" value="1"/>
</dbReference>
<dbReference type="PANTHER" id="PTHR35841:SF1">
    <property type="entry name" value="PHOSPHONATES-BINDING PERIPLASMIC PROTEIN"/>
    <property type="match status" value="1"/>
</dbReference>
<sequence length="302" mass="32706">MRILLTAALLAATSLPVSAQNWKDDYRIVRIGITSAENEADRMKRYEPWKAYMEKTLGVEVELFTAGSYDGIIQALAADQIEVASIGSSAYAAAYTETNGGVVPLLASQDMSGATGYYSVIVTRCDGPYKKIEDLKGKAVAFADPDSTSGYAVPFYNLVQQGFNPNEYFGSVTFSGSHEAGVQGVVAGSFDAAATYISDIDGKSGIPARMVSKGMIKEGEICKIWTSPEITNGPITVRANLPQDLVQAIKDAYMKAPEADPAAFKSISGGETSSAKGYVEVNHERYQWVIDMRDWLKKQRRS</sequence>